<dbReference type="EMBL" id="JARJCM010000084">
    <property type="protein sequence ID" value="KAJ7031099.1"/>
    <property type="molecule type" value="Genomic_DNA"/>
</dbReference>
<proteinExistence type="predicted"/>
<keyword evidence="4" id="KW-1185">Reference proteome</keyword>
<feature type="compositionally biased region" description="Polar residues" evidence="1">
    <location>
        <begin position="393"/>
        <end position="404"/>
    </location>
</feature>
<name>A0AAD6SNF2_9AGAR</name>
<feature type="compositionally biased region" description="Low complexity" evidence="1">
    <location>
        <begin position="673"/>
        <end position="683"/>
    </location>
</feature>
<comment type="caution">
    <text evidence="3">The sequence shown here is derived from an EMBL/GenBank/DDBJ whole genome shotgun (WGS) entry which is preliminary data.</text>
</comment>
<feature type="compositionally biased region" description="Basic and acidic residues" evidence="1">
    <location>
        <begin position="572"/>
        <end position="590"/>
    </location>
</feature>
<feature type="compositionally biased region" description="Low complexity" evidence="1">
    <location>
        <begin position="800"/>
        <end position="819"/>
    </location>
</feature>
<feature type="compositionally biased region" description="Low complexity" evidence="1">
    <location>
        <begin position="255"/>
        <end position="279"/>
    </location>
</feature>
<accession>A0AAD6SNF2</accession>
<feature type="region of interest" description="Disordered" evidence="1">
    <location>
        <begin position="331"/>
        <end position="542"/>
    </location>
</feature>
<feature type="domain" description="TERF2-interacting telomeric protein 1 Myb" evidence="2">
    <location>
        <begin position="9"/>
        <end position="66"/>
    </location>
</feature>
<feature type="region of interest" description="Disordered" evidence="1">
    <location>
        <begin position="85"/>
        <end position="314"/>
    </location>
</feature>
<feature type="compositionally biased region" description="Basic residues" evidence="1">
    <location>
        <begin position="606"/>
        <end position="618"/>
    </location>
</feature>
<feature type="compositionally biased region" description="Basic and acidic residues" evidence="1">
    <location>
        <begin position="714"/>
        <end position="735"/>
    </location>
</feature>
<evidence type="ECO:0000313" key="4">
    <source>
        <dbReference type="Proteomes" id="UP001218188"/>
    </source>
</evidence>
<feature type="compositionally biased region" description="Basic and acidic residues" evidence="1">
    <location>
        <begin position="360"/>
        <end position="371"/>
    </location>
</feature>
<dbReference type="InterPro" id="IPR015010">
    <property type="entry name" value="TERF2IP_Myb"/>
</dbReference>
<feature type="region of interest" description="Disordered" evidence="1">
    <location>
        <begin position="555"/>
        <end position="819"/>
    </location>
</feature>
<dbReference type="Gene3D" id="1.10.10.60">
    <property type="entry name" value="Homeodomain-like"/>
    <property type="match status" value="1"/>
</dbReference>
<sequence length="1156" mass="125768">MPAGGRTPFTSEDDNLLAKYLATYNPGVQGRSGNKIYQLLVENEHHKWAWSSRHPWAAWRERYTKNQSEFNTRIKKYQLKKGLPTENSHWINGTQKLKGSDVEEESSAEEDAEPEEQGGSKRKRKSASPVETRKRARRDHNEESANGSEQDNDDSATDPDSDAPPAPAPRRPRTHVPDIYPDIAVLEDSSESPTATRPSHRSPAKPAPKPLAANLPKPAPVPAPKPKLKPKPKRPLAHRHDPDSDFFASVPPTPTTAASRPPTTAATASVASSSSSKRANNGGNERGSKSSVIGEPAPAPTPAPKPKSRGLPQLVEGTFRTVFAGVRHWAGASASAAKDDSDGDAMDVEQQGAAAAANAKAKEQEKVKANENEEEELDPPPTRRPLPPRQVNAVASSSRVQLPSSPARRAPSMAEDELEEQQHTRLDDIDQQILALQRQRVQYTHDDEHERSSSSHQRSPIASSPPTPQRSRSPSPLDWGSPVQGQQQQDARSSPTRSFARDNSQTRTPVKTQQNQTPPPIWPSPFPMAMGGVSGSHPFPVVGRRVSDERRRLSFTENGLNGHASGGPSVPGRRDSPQSHNRDGDSRTDTLPRLSFTENVPQGNSHHNRNHNHNRHRSLGSAIASRSVGSVEDSRITHPRRSLAPGPSPRRGMAMDARHYRLPSPPRSRAHPDSSSSHSLSSLGTGTKRRGVPTPTPMPAGFKPLPMPSTSTAHHADAQRRDSERARESEREARRHSLPAALPRVDFDTRTYSYGQTAGTSRGAPRQSLPPRPAPQHSAPLPPRRHGSLFSSRRPPLAPATSALGARRTASASASRPASNFVSPAHALGAEFEFTNIPPLDPGRPLLEQLGHQACALMAANHGFGAAVVQNVFARAGDMRRADEVLRRMREEAERAGEAALVGAVEYAVGEDVEFADAEEGFEPPRRSDAGLGERPRELDREERRRSAPAPAPEEEEPLVLRHRRQPSGATATTARATTRSPPSAPTSSQRKKRVHHHNSTTHSSNSKNATSTKIKSSPDNEFHPQPLARPVLAETEYTPPSGSRAGALARLKKKGRMEEGLQREKERASGGGTISAFERGARRAQALANGQQRRPDMEDDLPAPHPLSTAPFAAFAEGNRQVLQELAQRDVSLAISRTADVAQYMARGTEPSPYR</sequence>
<feature type="region of interest" description="Disordered" evidence="1">
    <location>
        <begin position="916"/>
        <end position="1110"/>
    </location>
</feature>
<feature type="compositionally biased region" description="Low complexity" evidence="1">
    <location>
        <begin position="967"/>
        <end position="989"/>
    </location>
</feature>
<dbReference type="AlphaFoldDB" id="A0AAD6SNF2"/>
<reference evidence="3" key="1">
    <citation type="submission" date="2023-03" db="EMBL/GenBank/DDBJ databases">
        <title>Massive genome expansion in bonnet fungi (Mycena s.s.) driven by repeated elements and novel gene families across ecological guilds.</title>
        <authorList>
            <consortium name="Lawrence Berkeley National Laboratory"/>
            <person name="Harder C.B."/>
            <person name="Miyauchi S."/>
            <person name="Viragh M."/>
            <person name="Kuo A."/>
            <person name="Thoen E."/>
            <person name="Andreopoulos B."/>
            <person name="Lu D."/>
            <person name="Skrede I."/>
            <person name="Drula E."/>
            <person name="Henrissat B."/>
            <person name="Morin E."/>
            <person name="Kohler A."/>
            <person name="Barry K."/>
            <person name="LaButti K."/>
            <person name="Morin E."/>
            <person name="Salamov A."/>
            <person name="Lipzen A."/>
            <person name="Mereny Z."/>
            <person name="Hegedus B."/>
            <person name="Baldrian P."/>
            <person name="Stursova M."/>
            <person name="Weitz H."/>
            <person name="Taylor A."/>
            <person name="Grigoriev I.V."/>
            <person name="Nagy L.G."/>
            <person name="Martin F."/>
            <person name="Kauserud H."/>
        </authorList>
    </citation>
    <scope>NUCLEOTIDE SEQUENCE</scope>
    <source>
        <strain evidence="3">CBHHK200</strain>
    </source>
</reference>
<feature type="compositionally biased region" description="Acidic residues" evidence="1">
    <location>
        <begin position="150"/>
        <end position="161"/>
    </location>
</feature>
<evidence type="ECO:0000313" key="3">
    <source>
        <dbReference type="EMBL" id="KAJ7031099.1"/>
    </source>
</evidence>
<feature type="compositionally biased region" description="Basic and acidic residues" evidence="1">
    <location>
        <begin position="923"/>
        <end position="946"/>
    </location>
</feature>
<organism evidence="3 4">
    <name type="scientific">Mycena alexandri</name>
    <dbReference type="NCBI Taxonomy" id="1745969"/>
    <lineage>
        <taxon>Eukaryota</taxon>
        <taxon>Fungi</taxon>
        <taxon>Dikarya</taxon>
        <taxon>Basidiomycota</taxon>
        <taxon>Agaricomycotina</taxon>
        <taxon>Agaricomycetes</taxon>
        <taxon>Agaricomycetidae</taxon>
        <taxon>Agaricales</taxon>
        <taxon>Marasmiineae</taxon>
        <taxon>Mycenaceae</taxon>
        <taxon>Mycena</taxon>
    </lineage>
</organism>
<dbReference type="CDD" id="cd11655">
    <property type="entry name" value="rap1_myb-like"/>
    <property type="match status" value="1"/>
</dbReference>
<feature type="compositionally biased region" description="Basic and acidic residues" evidence="1">
    <location>
        <begin position="1057"/>
        <end position="1069"/>
    </location>
</feature>
<feature type="compositionally biased region" description="Low complexity" evidence="1">
    <location>
        <begin position="1001"/>
        <end position="1016"/>
    </location>
</feature>
<dbReference type="Proteomes" id="UP001218188">
    <property type="component" value="Unassembled WGS sequence"/>
</dbReference>
<gene>
    <name evidence="3" type="ORF">C8F04DRAFT_707870</name>
</gene>
<dbReference type="SUPFAM" id="SSF46689">
    <property type="entry name" value="Homeodomain-like"/>
    <property type="match status" value="1"/>
</dbReference>
<feature type="compositionally biased region" description="Acidic residues" evidence="1">
    <location>
        <begin position="102"/>
        <end position="116"/>
    </location>
</feature>
<feature type="compositionally biased region" description="Polar residues" evidence="1">
    <location>
        <begin position="483"/>
        <end position="516"/>
    </location>
</feature>
<feature type="compositionally biased region" description="Basic residues" evidence="1">
    <location>
        <begin position="990"/>
        <end position="1000"/>
    </location>
</feature>
<evidence type="ECO:0000259" key="2">
    <source>
        <dbReference type="Pfam" id="PF08914"/>
    </source>
</evidence>
<protein>
    <recommendedName>
        <fullName evidence="2">TERF2-interacting telomeric protein 1 Myb domain-containing protein</fullName>
    </recommendedName>
</protein>
<evidence type="ECO:0000256" key="1">
    <source>
        <dbReference type="SAM" id="MobiDB-lite"/>
    </source>
</evidence>
<feature type="compositionally biased region" description="Low complexity" evidence="1">
    <location>
        <begin position="349"/>
        <end position="359"/>
    </location>
</feature>
<feature type="compositionally biased region" description="Basic and acidic residues" evidence="1">
    <location>
        <begin position="443"/>
        <end position="453"/>
    </location>
</feature>
<feature type="compositionally biased region" description="Pro residues" evidence="1">
    <location>
        <begin position="517"/>
        <end position="526"/>
    </location>
</feature>
<feature type="compositionally biased region" description="Pro residues" evidence="1">
    <location>
        <begin position="379"/>
        <end position="388"/>
    </location>
</feature>
<feature type="compositionally biased region" description="Polar residues" evidence="1">
    <location>
        <begin position="85"/>
        <end position="97"/>
    </location>
</feature>
<dbReference type="Pfam" id="PF08914">
    <property type="entry name" value="Myb_Rap1"/>
    <property type="match status" value="1"/>
</dbReference>
<dbReference type="InterPro" id="IPR009057">
    <property type="entry name" value="Homeodomain-like_sf"/>
</dbReference>
<feature type="compositionally biased region" description="Polar residues" evidence="1">
    <location>
        <begin position="750"/>
        <end position="760"/>
    </location>
</feature>
<feature type="compositionally biased region" description="Basic residues" evidence="1">
    <location>
        <begin position="226"/>
        <end position="237"/>
    </location>
</feature>